<evidence type="ECO:0000256" key="5">
    <source>
        <dbReference type="ARBA" id="ARBA00023211"/>
    </source>
</evidence>
<evidence type="ECO:0000313" key="9">
    <source>
        <dbReference type="Proteomes" id="UP001156870"/>
    </source>
</evidence>
<keyword evidence="4" id="KW-0472">Membrane</keyword>
<dbReference type="GO" id="GO:0008758">
    <property type="term" value="F:UDP-2,3-diacylglucosamine hydrolase activity"/>
    <property type="evidence" value="ECO:0007669"/>
    <property type="project" value="TreeGrafter"/>
</dbReference>
<evidence type="ECO:0000313" key="8">
    <source>
        <dbReference type="EMBL" id="GLS26210.1"/>
    </source>
</evidence>
<dbReference type="PANTHER" id="PTHR34990">
    <property type="entry name" value="UDP-2,3-DIACYLGLUCOSAMINE HYDROLASE-RELATED"/>
    <property type="match status" value="1"/>
</dbReference>
<dbReference type="Proteomes" id="UP001156870">
    <property type="component" value="Unassembled WGS sequence"/>
</dbReference>
<feature type="region of interest" description="Disordered" evidence="6">
    <location>
        <begin position="1"/>
        <end position="21"/>
    </location>
</feature>
<dbReference type="AlphaFoldDB" id="A0AA37WME5"/>
<feature type="compositionally biased region" description="Basic and acidic residues" evidence="6">
    <location>
        <begin position="267"/>
        <end position="285"/>
    </location>
</feature>
<reference evidence="8 9" key="1">
    <citation type="journal article" date="2014" name="Int. J. Syst. Evol. Microbiol.">
        <title>Complete genome sequence of Corynebacterium casei LMG S-19264T (=DSM 44701T), isolated from a smear-ripened cheese.</title>
        <authorList>
            <consortium name="US DOE Joint Genome Institute (JGI-PGF)"/>
            <person name="Walter F."/>
            <person name="Albersmeier A."/>
            <person name="Kalinowski J."/>
            <person name="Ruckert C."/>
        </authorList>
    </citation>
    <scope>NUCLEOTIDE SEQUENCE [LARGE SCALE GENOMIC DNA]</scope>
    <source>
        <strain evidence="8 9">NBRC 110095</strain>
    </source>
</reference>
<dbReference type="InterPro" id="IPR004843">
    <property type="entry name" value="Calcineurin-like_PHP"/>
</dbReference>
<dbReference type="Pfam" id="PF00149">
    <property type="entry name" value="Metallophos"/>
    <property type="match status" value="1"/>
</dbReference>
<dbReference type="GO" id="GO:0016020">
    <property type="term" value="C:membrane"/>
    <property type="evidence" value="ECO:0007669"/>
    <property type="project" value="GOC"/>
</dbReference>
<keyword evidence="9" id="KW-1185">Reference proteome</keyword>
<evidence type="ECO:0000256" key="1">
    <source>
        <dbReference type="ARBA" id="ARBA00022475"/>
    </source>
</evidence>
<sequence>MSESVDATPTPSTKKQEGDGGKPLKYRAIWISDVHLGTKDCKADALNDFLKSHRCDMLYIVGDFIDGWRMSKKIHWRKSYTRIIRRLLKISKRGTPVYYVTGNHDEFLRKYANNRFDNIHLLNRTTHITADQRRLLVIHGDQFDGVTRAHRFLKWVGDWGYDLLMFLNRQFNRWRAKYGYGYWSFAGFLKSHIKRAQTYIIDYEKAASHMAAKQGYDGIVCGHIHHAAIKHVNNVDYYNTGDWVESCTALLEHSNGHIELIEWLPDRHPPKASREKASERNKAPEKNAQTLEPSL</sequence>
<evidence type="ECO:0000256" key="2">
    <source>
        <dbReference type="ARBA" id="ARBA00022519"/>
    </source>
</evidence>
<dbReference type="GO" id="GO:0009245">
    <property type="term" value="P:lipid A biosynthetic process"/>
    <property type="evidence" value="ECO:0007669"/>
    <property type="project" value="TreeGrafter"/>
</dbReference>
<dbReference type="EMBL" id="BSPD01000042">
    <property type="protein sequence ID" value="GLS26210.1"/>
    <property type="molecule type" value="Genomic_DNA"/>
</dbReference>
<keyword evidence="3" id="KW-0479">Metal-binding</keyword>
<evidence type="ECO:0000256" key="3">
    <source>
        <dbReference type="ARBA" id="ARBA00022723"/>
    </source>
</evidence>
<keyword evidence="1" id="KW-1003">Cell membrane</keyword>
<accession>A0AA37WME5</accession>
<dbReference type="PANTHER" id="PTHR34990:SF2">
    <property type="entry name" value="BLL8164 PROTEIN"/>
    <property type="match status" value="1"/>
</dbReference>
<evidence type="ECO:0000256" key="6">
    <source>
        <dbReference type="SAM" id="MobiDB-lite"/>
    </source>
</evidence>
<feature type="domain" description="Calcineurin-like phosphoesterase" evidence="7">
    <location>
        <begin position="28"/>
        <end position="226"/>
    </location>
</feature>
<organism evidence="8 9">
    <name type="scientific">Marinibactrum halimedae</name>
    <dbReference type="NCBI Taxonomy" id="1444977"/>
    <lineage>
        <taxon>Bacteria</taxon>
        <taxon>Pseudomonadati</taxon>
        <taxon>Pseudomonadota</taxon>
        <taxon>Gammaproteobacteria</taxon>
        <taxon>Cellvibrionales</taxon>
        <taxon>Cellvibrionaceae</taxon>
        <taxon>Marinibactrum</taxon>
    </lineage>
</organism>
<comment type="caution">
    <text evidence="8">The sequence shown here is derived from an EMBL/GenBank/DDBJ whole genome shotgun (WGS) entry which is preliminary data.</text>
</comment>
<dbReference type="Gene3D" id="3.60.21.10">
    <property type="match status" value="1"/>
</dbReference>
<feature type="compositionally biased region" description="Polar residues" evidence="6">
    <location>
        <begin position="1"/>
        <end position="13"/>
    </location>
</feature>
<dbReference type="CDD" id="cd07398">
    <property type="entry name" value="MPP_YbbF-LpxH"/>
    <property type="match status" value="1"/>
</dbReference>
<evidence type="ECO:0000259" key="7">
    <source>
        <dbReference type="Pfam" id="PF00149"/>
    </source>
</evidence>
<proteinExistence type="predicted"/>
<protein>
    <submittedName>
        <fullName evidence="8">UDP-2,3-diacylglucosamine hydrolase</fullName>
    </submittedName>
</protein>
<keyword evidence="5" id="KW-0464">Manganese</keyword>
<keyword evidence="2" id="KW-0997">Cell inner membrane</keyword>
<evidence type="ECO:0000256" key="4">
    <source>
        <dbReference type="ARBA" id="ARBA00023136"/>
    </source>
</evidence>
<name>A0AA37WME5_9GAMM</name>
<gene>
    <name evidence="8" type="ORF">GCM10007877_19250</name>
</gene>
<dbReference type="GO" id="GO:0046872">
    <property type="term" value="F:metal ion binding"/>
    <property type="evidence" value="ECO:0007669"/>
    <property type="project" value="UniProtKB-KW"/>
</dbReference>
<dbReference type="InterPro" id="IPR043461">
    <property type="entry name" value="LpxH-like"/>
</dbReference>
<dbReference type="InterPro" id="IPR029052">
    <property type="entry name" value="Metallo-depent_PP-like"/>
</dbReference>
<dbReference type="SUPFAM" id="SSF56300">
    <property type="entry name" value="Metallo-dependent phosphatases"/>
    <property type="match status" value="1"/>
</dbReference>
<feature type="region of interest" description="Disordered" evidence="6">
    <location>
        <begin position="267"/>
        <end position="295"/>
    </location>
</feature>
<keyword evidence="8" id="KW-0378">Hydrolase</keyword>